<keyword evidence="8 16" id="KW-0378">Hydrolase</keyword>
<dbReference type="RefSeq" id="WP_230868897.1">
    <property type="nucleotide sequence ID" value="NZ_CP046640.1"/>
</dbReference>
<keyword evidence="6" id="KW-0645">Protease</keyword>
<keyword evidence="5" id="KW-0997">Cell inner membrane</keyword>
<dbReference type="InterPro" id="IPR005311">
    <property type="entry name" value="PBP_dimer"/>
</dbReference>
<dbReference type="AlphaFoldDB" id="A0A8A7KCX4"/>
<keyword evidence="16" id="KW-0121">Carboxypeptidase</keyword>
<dbReference type="InterPro" id="IPR017790">
    <property type="entry name" value="Penicillin-binding_protein_2"/>
</dbReference>
<dbReference type="GO" id="GO:0009002">
    <property type="term" value="F:serine-type D-Ala-D-Ala carboxypeptidase activity"/>
    <property type="evidence" value="ECO:0007669"/>
    <property type="project" value="UniProtKB-EC"/>
</dbReference>
<evidence type="ECO:0000256" key="10">
    <source>
        <dbReference type="ARBA" id="ARBA00022984"/>
    </source>
</evidence>
<keyword evidence="17" id="KW-1185">Reference proteome</keyword>
<keyword evidence="9" id="KW-0133">Cell shape</keyword>
<evidence type="ECO:0000313" key="17">
    <source>
        <dbReference type="Proteomes" id="UP000665020"/>
    </source>
</evidence>
<protein>
    <submittedName>
        <fullName evidence="16">Penicillin-binding protein 2</fullName>
        <ecNumber evidence="16">3.4.16.4</ecNumber>
    </submittedName>
</protein>
<dbReference type="GO" id="GO:0071555">
    <property type="term" value="P:cell wall organization"/>
    <property type="evidence" value="ECO:0007669"/>
    <property type="project" value="UniProtKB-KW"/>
</dbReference>
<dbReference type="Proteomes" id="UP000665020">
    <property type="component" value="Chromosome"/>
</dbReference>
<evidence type="ECO:0000256" key="1">
    <source>
        <dbReference type="ARBA" id="ARBA00004167"/>
    </source>
</evidence>
<dbReference type="PANTHER" id="PTHR30627">
    <property type="entry name" value="PEPTIDOGLYCAN D,D-TRANSPEPTIDASE"/>
    <property type="match status" value="1"/>
</dbReference>
<evidence type="ECO:0000259" key="14">
    <source>
        <dbReference type="Pfam" id="PF00905"/>
    </source>
</evidence>
<dbReference type="PANTHER" id="PTHR30627:SF2">
    <property type="entry name" value="PEPTIDOGLYCAN D,D-TRANSPEPTIDASE MRDA"/>
    <property type="match status" value="1"/>
</dbReference>
<dbReference type="Pfam" id="PF00905">
    <property type="entry name" value="Transpeptidase"/>
    <property type="match status" value="1"/>
</dbReference>
<keyword evidence="7" id="KW-0812">Transmembrane</keyword>
<dbReference type="GO" id="GO:0009252">
    <property type="term" value="P:peptidoglycan biosynthetic process"/>
    <property type="evidence" value="ECO:0007669"/>
    <property type="project" value="UniProtKB-KW"/>
</dbReference>
<evidence type="ECO:0000256" key="8">
    <source>
        <dbReference type="ARBA" id="ARBA00022801"/>
    </source>
</evidence>
<dbReference type="GO" id="GO:0008658">
    <property type="term" value="F:penicillin binding"/>
    <property type="evidence" value="ECO:0007669"/>
    <property type="project" value="InterPro"/>
</dbReference>
<dbReference type="InterPro" id="IPR050515">
    <property type="entry name" value="Beta-lactam/transpept"/>
</dbReference>
<keyword evidence="13" id="KW-0961">Cell wall biogenesis/degradation</keyword>
<evidence type="ECO:0000256" key="9">
    <source>
        <dbReference type="ARBA" id="ARBA00022960"/>
    </source>
</evidence>
<dbReference type="InterPro" id="IPR012338">
    <property type="entry name" value="Beta-lactam/transpept-like"/>
</dbReference>
<keyword evidence="4" id="KW-1003">Cell membrane</keyword>
<accession>A0A8A7KCX4</accession>
<keyword evidence="11" id="KW-1133">Transmembrane helix</keyword>
<feature type="domain" description="Penicillin-binding protein dimerisation" evidence="15">
    <location>
        <begin position="49"/>
        <end position="222"/>
    </location>
</feature>
<evidence type="ECO:0000256" key="7">
    <source>
        <dbReference type="ARBA" id="ARBA00022692"/>
    </source>
</evidence>
<dbReference type="GO" id="GO:0006508">
    <property type="term" value="P:proteolysis"/>
    <property type="evidence" value="ECO:0007669"/>
    <property type="project" value="UniProtKB-KW"/>
</dbReference>
<dbReference type="EC" id="3.4.16.4" evidence="16"/>
<dbReference type="KEGG" id="ifn:GM661_04320"/>
<evidence type="ECO:0000256" key="12">
    <source>
        <dbReference type="ARBA" id="ARBA00023136"/>
    </source>
</evidence>
<dbReference type="GO" id="GO:0008360">
    <property type="term" value="P:regulation of cell shape"/>
    <property type="evidence" value="ECO:0007669"/>
    <property type="project" value="UniProtKB-KW"/>
</dbReference>
<dbReference type="GO" id="GO:0071972">
    <property type="term" value="F:peptidoglycan L,D-transpeptidase activity"/>
    <property type="evidence" value="ECO:0007669"/>
    <property type="project" value="TreeGrafter"/>
</dbReference>
<gene>
    <name evidence="16" type="primary">mrdA</name>
    <name evidence="16" type="ORF">GM661_04320</name>
</gene>
<evidence type="ECO:0000256" key="5">
    <source>
        <dbReference type="ARBA" id="ARBA00022519"/>
    </source>
</evidence>
<organism evidence="16 17">
    <name type="scientific">Iocasia fonsfrigidae</name>
    <dbReference type="NCBI Taxonomy" id="2682810"/>
    <lineage>
        <taxon>Bacteria</taxon>
        <taxon>Bacillati</taxon>
        <taxon>Bacillota</taxon>
        <taxon>Clostridia</taxon>
        <taxon>Halanaerobiales</taxon>
        <taxon>Halanaerobiaceae</taxon>
        <taxon>Iocasia</taxon>
    </lineage>
</organism>
<evidence type="ECO:0000256" key="6">
    <source>
        <dbReference type="ARBA" id="ARBA00022670"/>
    </source>
</evidence>
<dbReference type="NCBIfam" id="TIGR03423">
    <property type="entry name" value="pbp2_mrdA"/>
    <property type="match status" value="1"/>
</dbReference>
<dbReference type="SUPFAM" id="SSF56519">
    <property type="entry name" value="Penicillin binding protein dimerisation domain"/>
    <property type="match status" value="1"/>
</dbReference>
<name>A0A8A7KCX4_9FIRM</name>
<evidence type="ECO:0000256" key="4">
    <source>
        <dbReference type="ARBA" id="ARBA00022475"/>
    </source>
</evidence>
<evidence type="ECO:0000313" key="16">
    <source>
        <dbReference type="EMBL" id="QTL97259.1"/>
    </source>
</evidence>
<comment type="subcellular location">
    <subcellularLocation>
        <location evidence="2">Cell membrane</location>
    </subcellularLocation>
    <subcellularLocation>
        <location evidence="1">Membrane</location>
        <topology evidence="1">Single-pass membrane protein</topology>
    </subcellularLocation>
</comment>
<dbReference type="InterPro" id="IPR001460">
    <property type="entry name" value="PCN-bd_Tpept"/>
</dbReference>
<evidence type="ECO:0000256" key="13">
    <source>
        <dbReference type="ARBA" id="ARBA00023316"/>
    </source>
</evidence>
<dbReference type="EMBL" id="CP046640">
    <property type="protein sequence ID" value="QTL97259.1"/>
    <property type="molecule type" value="Genomic_DNA"/>
</dbReference>
<evidence type="ECO:0000256" key="3">
    <source>
        <dbReference type="ARBA" id="ARBA00007171"/>
    </source>
</evidence>
<keyword evidence="12" id="KW-0472">Membrane</keyword>
<keyword evidence="10" id="KW-0573">Peptidoglycan synthesis</keyword>
<feature type="domain" description="Penicillin-binding protein transpeptidase" evidence="14">
    <location>
        <begin position="275"/>
        <end position="603"/>
    </location>
</feature>
<proteinExistence type="inferred from homology"/>
<dbReference type="Pfam" id="PF03717">
    <property type="entry name" value="PBP_dimer"/>
    <property type="match status" value="1"/>
</dbReference>
<reference evidence="16" key="1">
    <citation type="submission" date="2019-12" db="EMBL/GenBank/DDBJ databases">
        <authorList>
            <person name="zhang j."/>
            <person name="sun C.M."/>
        </authorList>
    </citation>
    <scope>NUCLEOTIDE SEQUENCE</scope>
    <source>
        <strain evidence="16">NS-1</strain>
    </source>
</reference>
<evidence type="ECO:0000256" key="2">
    <source>
        <dbReference type="ARBA" id="ARBA00004236"/>
    </source>
</evidence>
<dbReference type="Gene3D" id="3.40.710.10">
    <property type="entry name" value="DD-peptidase/beta-lactamase superfamily"/>
    <property type="match status" value="1"/>
</dbReference>
<dbReference type="SUPFAM" id="SSF56601">
    <property type="entry name" value="beta-lactamase/transpeptidase-like"/>
    <property type="match status" value="1"/>
</dbReference>
<evidence type="ECO:0000256" key="11">
    <source>
        <dbReference type="ARBA" id="ARBA00022989"/>
    </source>
</evidence>
<dbReference type="GO" id="GO:0005886">
    <property type="term" value="C:plasma membrane"/>
    <property type="evidence" value="ECO:0007669"/>
    <property type="project" value="UniProtKB-SubCell"/>
</dbReference>
<evidence type="ECO:0000259" key="15">
    <source>
        <dbReference type="Pfam" id="PF03717"/>
    </source>
</evidence>
<dbReference type="InterPro" id="IPR036138">
    <property type="entry name" value="PBP_dimer_sf"/>
</dbReference>
<comment type="similarity">
    <text evidence="3">Belongs to the transpeptidase family.</text>
</comment>
<sequence>MSKKRIFVFKMIIVLFFIVLIVRAGQLQLYMGEYYYSLSEENRISERPIAAPRGRILDRNSNILVSNRLSYDLYILPNEIPEGITAHLLIDKISTLTALNKEFLMENYSQGDIDGSSAIILKRNISTEDMVVIKENYDGLPGILVNESSIRDYVYGNLAPHLFGYLGEIGVEDLRDLRKDGYNYSGGDIVGITGLEKEYETYLNGIDGIEQVEVNSHREQVKVLGIKPPVQGNDLVLNIDFELQEYTEKLLQENFLYLREIAETDPNLHTPTGAAAIVMNPNTGEILTLCSIPGYNLNDFAEGLSLSKYNDLMNDPLDPLVNRPIRATVPPGSIFKLVTGTAAIEYLGIDADTIFNDRTAKFYIPNWSRPYKNWKRYAEGKVRFTDAIASSNNIIFYQLGYRLYQEYHGEKLSETARYYGLGKKTGIDLPGEKSGLVPDEAWKRQRHNEGWYPGDSVNLSIGQGSLLTTPLQLIDMVSAIANGGTLYKPYLVDKIVDSDGNIVIDYKPVINSNLPFKKDTFRILREGMIKGANSNRGTSSRIFRDFPVKIAGKTGTAQTGTSRPNHGFFAGFAPAETPEIAVLVFLENGNSSAYTLPIAADIFEYYFGIPVEEEEEIIEDSSF</sequence>
<dbReference type="Gene3D" id="3.30.1390.30">
    <property type="entry name" value="Penicillin-binding protein 2a, domain 3"/>
    <property type="match status" value="1"/>
</dbReference>
<dbReference type="Gene3D" id="3.90.1310.10">
    <property type="entry name" value="Penicillin-binding protein 2a (Domain 2)"/>
    <property type="match status" value="1"/>
</dbReference>